<keyword evidence="3 5" id="KW-1133">Transmembrane helix</keyword>
<dbReference type="STRING" id="1849968.A8C32_03040"/>
<organism evidence="6 7">
    <name type="scientific">Flavivirga aquatica</name>
    <dbReference type="NCBI Taxonomy" id="1849968"/>
    <lineage>
        <taxon>Bacteria</taxon>
        <taxon>Pseudomonadati</taxon>
        <taxon>Bacteroidota</taxon>
        <taxon>Flavobacteriia</taxon>
        <taxon>Flavobacteriales</taxon>
        <taxon>Flavobacteriaceae</taxon>
        <taxon>Flavivirga</taxon>
    </lineage>
</organism>
<feature type="transmembrane region" description="Helical" evidence="5">
    <location>
        <begin position="72"/>
        <end position="90"/>
    </location>
</feature>
<keyword evidence="2 5" id="KW-0812">Transmembrane</keyword>
<dbReference type="Pfam" id="PF13564">
    <property type="entry name" value="DoxX_2"/>
    <property type="match status" value="1"/>
</dbReference>
<dbReference type="Proteomes" id="UP000095713">
    <property type="component" value="Unassembled WGS sequence"/>
</dbReference>
<accession>A0A1E5TAN8</accession>
<evidence type="ECO:0000256" key="2">
    <source>
        <dbReference type="ARBA" id="ARBA00022692"/>
    </source>
</evidence>
<dbReference type="AlphaFoldDB" id="A0A1E5TAN8"/>
<evidence type="ECO:0000256" key="3">
    <source>
        <dbReference type="ARBA" id="ARBA00022989"/>
    </source>
</evidence>
<keyword evidence="4 5" id="KW-0472">Membrane</keyword>
<proteinExistence type="predicted"/>
<dbReference type="GO" id="GO:0016020">
    <property type="term" value="C:membrane"/>
    <property type="evidence" value="ECO:0007669"/>
    <property type="project" value="UniProtKB-SubCell"/>
</dbReference>
<comment type="caution">
    <text evidence="6">The sequence shown here is derived from an EMBL/GenBank/DDBJ whole genome shotgun (WGS) entry which is preliminary data.</text>
</comment>
<evidence type="ECO:0000313" key="6">
    <source>
        <dbReference type="EMBL" id="OEK08439.1"/>
    </source>
</evidence>
<dbReference type="InterPro" id="IPR032808">
    <property type="entry name" value="DoxX"/>
</dbReference>
<sequence>MKTNKIIYWIVTSLLCALFLASAMMYIFNYPRAEGFFISLGFPTWIIYPLAILKLIGVITILTKWSKFLKELAYAGFLYDAILALSAHSVVGDGEYIPVIISIILIIVSWVYDRKVFNLNKEKSIQKINMN</sequence>
<feature type="transmembrane region" description="Helical" evidence="5">
    <location>
        <begin position="96"/>
        <end position="113"/>
    </location>
</feature>
<feature type="transmembrane region" description="Helical" evidence="5">
    <location>
        <begin position="7"/>
        <end position="28"/>
    </location>
</feature>
<dbReference type="RefSeq" id="WP_069829946.1">
    <property type="nucleotide sequence ID" value="NZ_MDJD01000034.1"/>
</dbReference>
<dbReference type="EMBL" id="MDJD01000034">
    <property type="protein sequence ID" value="OEK08439.1"/>
    <property type="molecule type" value="Genomic_DNA"/>
</dbReference>
<evidence type="ECO:0000256" key="5">
    <source>
        <dbReference type="SAM" id="Phobius"/>
    </source>
</evidence>
<feature type="transmembrane region" description="Helical" evidence="5">
    <location>
        <begin position="40"/>
        <end position="60"/>
    </location>
</feature>
<reference evidence="6 7" key="1">
    <citation type="submission" date="2016-05" db="EMBL/GenBank/DDBJ databases">
        <title>Draft Genome Sequence of Algibacter sp. Strain SK-16 Isolated from the Surface Water of Aburatsubo Inlet.</title>
        <authorList>
            <person name="Wong S.-K."/>
            <person name="Yoshizawa S."/>
            <person name="Nakajima Y."/>
            <person name="Ogura Y."/>
            <person name="Tetsuya H."/>
            <person name="Hamasaki K."/>
        </authorList>
    </citation>
    <scope>NUCLEOTIDE SEQUENCE [LARGE SCALE GENOMIC DNA]</scope>
    <source>
        <strain evidence="6 7">SK-16</strain>
    </source>
</reference>
<evidence type="ECO:0000256" key="4">
    <source>
        <dbReference type="ARBA" id="ARBA00023136"/>
    </source>
</evidence>
<evidence type="ECO:0000313" key="7">
    <source>
        <dbReference type="Proteomes" id="UP000095713"/>
    </source>
</evidence>
<evidence type="ECO:0008006" key="8">
    <source>
        <dbReference type="Google" id="ProtNLM"/>
    </source>
</evidence>
<protein>
    <recommendedName>
        <fullName evidence="8">DoxX-like family protein</fullName>
    </recommendedName>
</protein>
<gene>
    <name evidence="6" type="ORF">A8C32_03040</name>
</gene>
<keyword evidence="7" id="KW-1185">Reference proteome</keyword>
<name>A0A1E5TAN8_9FLAO</name>
<dbReference type="OrthoDB" id="7960583at2"/>
<comment type="subcellular location">
    <subcellularLocation>
        <location evidence="1">Membrane</location>
        <topology evidence="1">Multi-pass membrane protein</topology>
    </subcellularLocation>
</comment>
<evidence type="ECO:0000256" key="1">
    <source>
        <dbReference type="ARBA" id="ARBA00004141"/>
    </source>
</evidence>